<comment type="caution">
    <text evidence="2">The sequence shown here is derived from an EMBL/GenBank/DDBJ whole genome shotgun (WGS) entry which is preliminary data.</text>
</comment>
<accession>A0A7X2V4C2</accession>
<protein>
    <submittedName>
        <fullName evidence="2">Uncharacterized protein</fullName>
    </submittedName>
</protein>
<dbReference type="AlphaFoldDB" id="A0A7X2V4C2"/>
<sequence length="61" mass="6529">MNNGIILFAVAAFLLMTFRLVTVLRIKNAPRGNKRMAWLLYGIGIGALAGAVLVLINTVSA</sequence>
<evidence type="ECO:0000256" key="1">
    <source>
        <dbReference type="SAM" id="Phobius"/>
    </source>
</evidence>
<keyword evidence="1" id="KW-1133">Transmembrane helix</keyword>
<gene>
    <name evidence="2" type="ORF">GKZ89_09345</name>
</gene>
<feature type="transmembrane region" description="Helical" evidence="1">
    <location>
        <begin position="6"/>
        <end position="26"/>
    </location>
</feature>
<dbReference type="EMBL" id="WMIB01000007">
    <property type="protein sequence ID" value="MTH53607.1"/>
    <property type="molecule type" value="Genomic_DNA"/>
</dbReference>
<dbReference type="Proteomes" id="UP000434639">
    <property type="component" value="Unassembled WGS sequence"/>
</dbReference>
<name>A0A7X2V4C2_9BACI</name>
<evidence type="ECO:0000313" key="2">
    <source>
        <dbReference type="EMBL" id="MTH53607.1"/>
    </source>
</evidence>
<proteinExistence type="predicted"/>
<keyword evidence="1" id="KW-0812">Transmembrane</keyword>
<organism evidence="2 3">
    <name type="scientific">Metabacillus mangrovi</name>
    <dbReference type="NCBI Taxonomy" id="1491830"/>
    <lineage>
        <taxon>Bacteria</taxon>
        <taxon>Bacillati</taxon>
        <taxon>Bacillota</taxon>
        <taxon>Bacilli</taxon>
        <taxon>Bacillales</taxon>
        <taxon>Bacillaceae</taxon>
        <taxon>Metabacillus</taxon>
    </lineage>
</organism>
<keyword evidence="3" id="KW-1185">Reference proteome</keyword>
<dbReference type="RefSeq" id="WP_155112139.1">
    <property type="nucleotide sequence ID" value="NZ_WMIB01000007.1"/>
</dbReference>
<reference evidence="2 3" key="1">
    <citation type="journal article" date="2017" name="Int. J. Syst. Evol. Microbiol.">
        <title>Bacillus mangrovi sp. nov., isolated from a sediment sample from a mangrove forest.</title>
        <authorList>
            <person name="Gupta V."/>
            <person name="Singh P.K."/>
            <person name="Korpole S."/>
            <person name="Tanuku N.R.S."/>
            <person name="Pinnaka A.K."/>
        </authorList>
    </citation>
    <scope>NUCLEOTIDE SEQUENCE [LARGE SCALE GENOMIC DNA]</scope>
    <source>
        <strain evidence="2 3">KCTC 33872</strain>
    </source>
</reference>
<dbReference type="OrthoDB" id="9955494at2"/>
<evidence type="ECO:0000313" key="3">
    <source>
        <dbReference type="Proteomes" id="UP000434639"/>
    </source>
</evidence>
<keyword evidence="1" id="KW-0472">Membrane</keyword>
<feature type="transmembrane region" description="Helical" evidence="1">
    <location>
        <begin position="38"/>
        <end position="59"/>
    </location>
</feature>